<dbReference type="InterPro" id="IPR038084">
    <property type="entry name" value="PduO/GlcC-like_sf"/>
</dbReference>
<keyword evidence="1" id="KW-0808">Transferase</keyword>
<accession>A0A2K8N7X3</accession>
<dbReference type="EMBL" id="CP024955">
    <property type="protein sequence ID" value="ATY85434.1"/>
    <property type="molecule type" value="Genomic_DNA"/>
</dbReference>
<keyword evidence="2" id="KW-1185">Reference proteome</keyword>
<reference evidence="2" key="1">
    <citation type="submission" date="2017-11" db="EMBL/GenBank/DDBJ databases">
        <title>Complete Genome Sequence of Kyrpidia sp. Strain EA-1, a thermophilic, hydrogen-oxidizing Bacterium, isolated from the Azores.</title>
        <authorList>
            <person name="Reiner J.E."/>
            <person name="Lapp C.J."/>
            <person name="Bunk B."/>
            <person name="Gescher J."/>
        </authorList>
    </citation>
    <scope>NUCLEOTIDE SEQUENCE [LARGE SCALE GENOMIC DNA]</scope>
    <source>
        <strain evidence="2">EA-1</strain>
    </source>
</reference>
<dbReference type="Proteomes" id="UP000231932">
    <property type="component" value="Chromosome"/>
</dbReference>
<dbReference type="KEGG" id="kyr:CVV65_11275"/>
<name>A0A2K8N7X3_9BACL</name>
<gene>
    <name evidence="1" type="ORF">CVV65_11275</name>
</gene>
<dbReference type="InterPro" id="IPR005624">
    <property type="entry name" value="PduO/GlcC-like"/>
</dbReference>
<protein>
    <submittedName>
        <fullName evidence="1">Cobalamin adenosyltransferase</fullName>
    </submittedName>
</protein>
<sequence length="147" mass="15398">MRPNEPVRSTFALNHNTAMAMVQAAEAKAREIGVRLNIAVADAGGNLLAFLRMDGAPLLSGEIARNKAYTAAAFGKATGDWYGFIKDEPALLHGIVHTDRLVIFGGGLPIYYGEHLLGGIGCSGGSSEEDTICARAGLAVLENHSSS</sequence>
<dbReference type="PANTHER" id="PTHR34309:SF1">
    <property type="entry name" value="PROTEIN GLCG"/>
    <property type="match status" value="1"/>
</dbReference>
<dbReference type="RefSeq" id="WP_100668213.1">
    <property type="nucleotide sequence ID" value="NZ_CP024955.1"/>
</dbReference>
<organism evidence="1 2">
    <name type="scientific">Kyrpidia spormannii</name>
    <dbReference type="NCBI Taxonomy" id="2055160"/>
    <lineage>
        <taxon>Bacteria</taxon>
        <taxon>Bacillati</taxon>
        <taxon>Bacillota</taxon>
        <taxon>Bacilli</taxon>
        <taxon>Bacillales</taxon>
        <taxon>Alicyclobacillaceae</taxon>
        <taxon>Kyrpidia</taxon>
    </lineage>
</organism>
<proteinExistence type="predicted"/>
<dbReference type="GO" id="GO:0016740">
    <property type="term" value="F:transferase activity"/>
    <property type="evidence" value="ECO:0007669"/>
    <property type="project" value="UniProtKB-KW"/>
</dbReference>
<dbReference type="InterPro" id="IPR052517">
    <property type="entry name" value="GlcG_carb_metab_protein"/>
</dbReference>
<dbReference type="OrthoDB" id="9778896at2"/>
<dbReference type="PANTHER" id="PTHR34309">
    <property type="entry name" value="SLR1406 PROTEIN"/>
    <property type="match status" value="1"/>
</dbReference>
<dbReference type="AlphaFoldDB" id="A0A2K8N7X3"/>
<evidence type="ECO:0000313" key="2">
    <source>
        <dbReference type="Proteomes" id="UP000231932"/>
    </source>
</evidence>
<dbReference type="SUPFAM" id="SSF143744">
    <property type="entry name" value="GlcG-like"/>
    <property type="match status" value="1"/>
</dbReference>
<dbReference type="Pfam" id="PF03928">
    <property type="entry name" value="HbpS-like"/>
    <property type="match status" value="1"/>
</dbReference>
<evidence type="ECO:0000313" key="1">
    <source>
        <dbReference type="EMBL" id="ATY85434.1"/>
    </source>
</evidence>
<dbReference type="Gene3D" id="3.30.450.150">
    <property type="entry name" value="Haem-degrading domain"/>
    <property type="match status" value="1"/>
</dbReference>